<feature type="coiled-coil region" evidence="1">
    <location>
        <begin position="38"/>
        <end position="79"/>
    </location>
</feature>
<name>A0A7K1G917_9FLAO</name>
<dbReference type="EMBL" id="WJYA01000002">
    <property type="protein sequence ID" value="MTE25641.1"/>
    <property type="molecule type" value="Genomic_DNA"/>
</dbReference>
<sequence length="435" mass="50299">MDTFTKVLFLFIALGGISGFIYAIKQIFDSEADKKDIIESQKIEIINLKTSLNKSNEKLEEKQIELKDKSDSIEKLANDVLNFSKNINTNTDKISELTNEISEITSKTNQVAEIIEIEQRQKGTVKLKRPNSSEFKCYLASNSVILPSTHLEKGVNMSKIFSNFTLDILVKLSKESVLISTILNDKYGNRIIELKDGNWALNKSNNFSINYDDQALEIIDNKGFVVFQVELILNELTFKGIHYGAEQVYIYNDYGIFIIGYESDDFNREFSERAFQINRLFEHVGANYLGKRSNYSVIRKQNKSEETERIKKSNSAYYKDISNKELIKKTNIFIHKIGDLLKVAREKIVSVMDKKNINYEKSITEVNEEIINYYNNSLRSEGMKLRNTYKKKGLNFDKSYYIARCYENPTNHFPDLKSVKSDLENMVNSLVDKKE</sequence>
<proteinExistence type="predicted"/>
<evidence type="ECO:0000313" key="3">
    <source>
        <dbReference type="Proteomes" id="UP000447545"/>
    </source>
</evidence>
<comment type="caution">
    <text evidence="2">The sequence shown here is derived from an EMBL/GenBank/DDBJ whole genome shotgun (WGS) entry which is preliminary data.</text>
</comment>
<protein>
    <submittedName>
        <fullName evidence="2">Uncharacterized protein</fullName>
    </submittedName>
</protein>
<keyword evidence="1" id="KW-0175">Coiled coil</keyword>
<evidence type="ECO:0000256" key="1">
    <source>
        <dbReference type="SAM" id="Coils"/>
    </source>
</evidence>
<accession>A0A7K1G917</accession>
<organism evidence="2 3">
    <name type="scientific">Winogradskyella ouciana</name>
    <dbReference type="NCBI Taxonomy" id="2608631"/>
    <lineage>
        <taxon>Bacteria</taxon>
        <taxon>Pseudomonadati</taxon>
        <taxon>Bacteroidota</taxon>
        <taxon>Flavobacteriia</taxon>
        <taxon>Flavobacteriales</taxon>
        <taxon>Flavobacteriaceae</taxon>
        <taxon>Winogradskyella</taxon>
    </lineage>
</organism>
<dbReference type="Proteomes" id="UP000447545">
    <property type="component" value="Unassembled WGS sequence"/>
</dbReference>
<dbReference type="AlphaFoldDB" id="A0A7K1G917"/>
<keyword evidence="3" id="KW-1185">Reference proteome</keyword>
<dbReference type="RefSeq" id="WP_155087477.1">
    <property type="nucleotide sequence ID" value="NZ_WJYA01000002.1"/>
</dbReference>
<gene>
    <name evidence="2" type="ORF">F1003_01750</name>
</gene>
<reference evidence="2 3" key="1">
    <citation type="submission" date="2019-11" db="EMBL/GenBank/DDBJ databases">
        <title>Winogradskyella ouciana sp. nov., isolated from the hadal seawater of the Mariana Trench.</title>
        <authorList>
            <person name="Liu R."/>
        </authorList>
    </citation>
    <scope>NUCLEOTIDE SEQUENCE [LARGE SCALE GENOMIC DNA]</scope>
    <source>
        <strain evidence="2 3">ZXX205</strain>
    </source>
</reference>
<evidence type="ECO:0000313" key="2">
    <source>
        <dbReference type="EMBL" id="MTE25641.1"/>
    </source>
</evidence>